<proteinExistence type="predicted"/>
<evidence type="ECO:0000313" key="1">
    <source>
        <dbReference type="EMBL" id="DAE11579.1"/>
    </source>
</evidence>
<protein>
    <submittedName>
        <fullName evidence="1">DNA polymerase II large subunit</fullName>
    </submittedName>
</protein>
<dbReference type="EMBL" id="BK015535">
    <property type="protein sequence ID" value="DAE11579.1"/>
    <property type="molecule type" value="Genomic_DNA"/>
</dbReference>
<reference evidence="1" key="1">
    <citation type="journal article" date="2021" name="Proc. Natl. Acad. Sci. U.S.A.">
        <title>A Catalog of Tens of Thousands of Viruses from Human Metagenomes Reveals Hidden Associations with Chronic Diseases.</title>
        <authorList>
            <person name="Tisza M.J."/>
            <person name="Buck C.B."/>
        </authorList>
    </citation>
    <scope>NUCLEOTIDE SEQUENCE</scope>
    <source>
        <strain evidence="1">Ct2vX3</strain>
    </source>
</reference>
<organism evidence="1">
    <name type="scientific">Siphoviridae sp. ct2vX3</name>
    <dbReference type="NCBI Taxonomy" id="2825318"/>
    <lineage>
        <taxon>Viruses</taxon>
        <taxon>Duplodnaviria</taxon>
        <taxon>Heunggongvirae</taxon>
        <taxon>Uroviricota</taxon>
        <taxon>Caudoviricetes</taxon>
    </lineage>
</organism>
<sequence length="61" mass="7191">MRAWYDMAQKCEEDYGSQVDYEEGFFVCPECGEPIYECDWSESELQNEDGEYICPVCEEVL</sequence>
<name>A0A8S5PYK0_9CAUD</name>
<accession>A0A8S5PYK0</accession>